<sequence>MSGLKRRGLETEIYPPRQSPTLLDTWMAREYPTVRFERYCDDVVVHCRNEAQAHQVREAIAGRLADCGGLELHPDKTRVVYCRDRNRRGSAEHTSFTFLGYGFRARKLRTKYGDYFFGFSPAISDETAKRIRVQIRRWRLHLRSETTLEGLAREINPIVWGWINYFARFHPSALRFSLNRINDYLVRWVVRKYKRFKRKRARAREALRRHARLFPGLFAHWKFVKP</sequence>
<keyword evidence="4" id="KW-1185">Reference proteome</keyword>
<dbReference type="InterPro" id="IPR043502">
    <property type="entry name" value="DNA/RNA_pol_sf"/>
</dbReference>
<dbReference type="RefSeq" id="WP_248862324.1">
    <property type="nucleotide sequence ID" value="NZ_CP086322.1"/>
</dbReference>
<protein>
    <recommendedName>
        <fullName evidence="5">Reverse transcriptase (RNA-dependent DNA polymerase)</fullName>
    </recommendedName>
</protein>
<evidence type="ECO:0008006" key="5">
    <source>
        <dbReference type="Google" id="ProtNLM"/>
    </source>
</evidence>
<dbReference type="Proteomes" id="UP000830115">
    <property type="component" value="Chromosome"/>
</dbReference>
<gene>
    <name evidence="3" type="ORF">K9S39_06140</name>
</gene>
<dbReference type="PANTHER" id="PTHR34047:SF3">
    <property type="entry name" value="BLR2052 PROTEIN"/>
    <property type="match status" value="1"/>
</dbReference>
<dbReference type="PANTHER" id="PTHR34047">
    <property type="entry name" value="NUCLEAR INTRON MATURASE 1, MITOCHONDRIAL-RELATED"/>
    <property type="match status" value="1"/>
</dbReference>
<dbReference type="Pfam" id="PF00078">
    <property type="entry name" value="RVT_1"/>
    <property type="match status" value="1"/>
</dbReference>
<accession>A0ABY4M546</accession>
<organism evidence="3 4">
    <name type="scientific">Streptomyces halobius</name>
    <dbReference type="NCBI Taxonomy" id="2879846"/>
    <lineage>
        <taxon>Bacteria</taxon>
        <taxon>Bacillati</taxon>
        <taxon>Actinomycetota</taxon>
        <taxon>Actinomycetes</taxon>
        <taxon>Kitasatosporales</taxon>
        <taxon>Streptomycetaceae</taxon>
        <taxon>Streptomyces</taxon>
    </lineage>
</organism>
<evidence type="ECO:0000313" key="4">
    <source>
        <dbReference type="Proteomes" id="UP000830115"/>
    </source>
</evidence>
<feature type="domain" description="Group II intron maturase-specific" evidence="2">
    <location>
        <begin position="129"/>
        <end position="202"/>
    </location>
</feature>
<dbReference type="EMBL" id="CP086322">
    <property type="protein sequence ID" value="UQA91501.1"/>
    <property type="molecule type" value="Genomic_DNA"/>
</dbReference>
<proteinExistence type="predicted"/>
<name>A0ABY4M546_9ACTN</name>
<dbReference type="InterPro" id="IPR013597">
    <property type="entry name" value="Mat_intron_G2"/>
</dbReference>
<dbReference type="Pfam" id="PF08388">
    <property type="entry name" value="GIIM"/>
    <property type="match status" value="1"/>
</dbReference>
<feature type="domain" description="Reverse transcriptase" evidence="1">
    <location>
        <begin position="30"/>
        <end position="102"/>
    </location>
</feature>
<dbReference type="SUPFAM" id="SSF56672">
    <property type="entry name" value="DNA/RNA polymerases"/>
    <property type="match status" value="1"/>
</dbReference>
<evidence type="ECO:0000259" key="1">
    <source>
        <dbReference type="Pfam" id="PF00078"/>
    </source>
</evidence>
<evidence type="ECO:0000259" key="2">
    <source>
        <dbReference type="Pfam" id="PF08388"/>
    </source>
</evidence>
<dbReference type="InterPro" id="IPR051083">
    <property type="entry name" value="GrpII_Intron_Splice-Mob/Def"/>
</dbReference>
<evidence type="ECO:0000313" key="3">
    <source>
        <dbReference type="EMBL" id="UQA91501.1"/>
    </source>
</evidence>
<dbReference type="InterPro" id="IPR000477">
    <property type="entry name" value="RT_dom"/>
</dbReference>
<reference evidence="3" key="1">
    <citation type="submission" date="2021-10" db="EMBL/GenBank/DDBJ databases">
        <title>Streptomyces nigrumlapis sp.nov.,an antimicrobial producing actinobacterium isolated from Black Gobi rocks.</title>
        <authorList>
            <person name="Wen Y."/>
            <person name="Zhang W."/>
            <person name="Liu X.G."/>
        </authorList>
    </citation>
    <scope>NUCLEOTIDE SEQUENCE</scope>
    <source>
        <strain evidence="3">ST13-2-2</strain>
    </source>
</reference>